<dbReference type="GO" id="GO:0002949">
    <property type="term" value="P:tRNA threonylcarbamoyladenosine modification"/>
    <property type="evidence" value="ECO:0007669"/>
    <property type="project" value="InterPro"/>
</dbReference>
<keyword evidence="3" id="KW-1185">Reference proteome</keyword>
<evidence type="ECO:0000313" key="2">
    <source>
        <dbReference type="EMBL" id="SOE17874.1"/>
    </source>
</evidence>
<dbReference type="EMBL" id="OCPC01000004">
    <property type="protein sequence ID" value="SOE17874.1"/>
    <property type="molecule type" value="Genomic_DNA"/>
</dbReference>
<dbReference type="Proteomes" id="UP000219465">
    <property type="component" value="Unassembled WGS sequence"/>
</dbReference>
<evidence type="ECO:0000313" key="3">
    <source>
        <dbReference type="Proteomes" id="UP000219465"/>
    </source>
</evidence>
<dbReference type="OrthoDB" id="9809995at2"/>
<dbReference type="PANTHER" id="PTHR11735:SF11">
    <property type="entry name" value="TRNA THREONYLCARBAMOYLADENOSINE BIOSYNTHESIS PROTEIN TSAB"/>
    <property type="match status" value="1"/>
</dbReference>
<dbReference type="InterPro" id="IPR043129">
    <property type="entry name" value="ATPase_NBD"/>
</dbReference>
<feature type="domain" description="Gcp-like" evidence="1">
    <location>
        <begin position="48"/>
        <end position="156"/>
    </location>
</feature>
<dbReference type="Gene3D" id="3.30.420.40">
    <property type="match status" value="2"/>
</dbReference>
<dbReference type="PANTHER" id="PTHR11735">
    <property type="entry name" value="TRNA N6-ADENOSINE THREONYLCARBAMOYLTRANSFERASE"/>
    <property type="match status" value="1"/>
</dbReference>
<dbReference type="InterPro" id="IPR000905">
    <property type="entry name" value="Gcp-like_dom"/>
</dbReference>
<reference evidence="3" key="1">
    <citation type="submission" date="2017-08" db="EMBL/GenBank/DDBJ databases">
        <authorList>
            <person name="Varghese N."/>
            <person name="Submissions S."/>
        </authorList>
    </citation>
    <scope>NUCLEOTIDE SEQUENCE [LARGE SCALE GENOMIC DNA]</scope>
    <source>
        <strain evidence="3">KCTC 23107</strain>
    </source>
</reference>
<name>A0A286IEZ7_9HYPH</name>
<dbReference type="AlphaFoldDB" id="A0A286IEZ7"/>
<proteinExistence type="predicted"/>
<gene>
    <name evidence="2" type="ORF">SAMN05877838_2779</name>
</gene>
<dbReference type="NCBIfam" id="TIGR03725">
    <property type="entry name" value="T6A_YeaZ"/>
    <property type="match status" value="1"/>
</dbReference>
<accession>A0A286IEZ7</accession>
<dbReference type="GO" id="GO:0005829">
    <property type="term" value="C:cytosol"/>
    <property type="evidence" value="ECO:0007669"/>
    <property type="project" value="TreeGrafter"/>
</dbReference>
<dbReference type="RefSeq" id="WP_097108367.1">
    <property type="nucleotide sequence ID" value="NZ_OCPC01000004.1"/>
</dbReference>
<sequence length="240" mass="24662">MRWWCGLFQRMCPVLTLAIDCSARFCSVAVLEAGEGRLLAAASPDIGRGHAEQLPAIVQSVLGEAGVELPQLKRIGVTVGPGSFAGIRVGVAFARGLGLALDVPVVGVGSLEAIVLPAASEHGKSVMAVLDARRDHVWAMLVDAEGTEISPAAEFTPDAASALALKAGCLITGSGAPLLAGLNPALAQQIIGERVAPEIEDVARLAATLDPASSPAEPRYLRDADAKPQAGFVLPHQAAK</sequence>
<organism evidence="2 3">
    <name type="scientific">Hoeflea halophila</name>
    <dbReference type="NCBI Taxonomy" id="714899"/>
    <lineage>
        <taxon>Bacteria</taxon>
        <taxon>Pseudomonadati</taxon>
        <taxon>Pseudomonadota</taxon>
        <taxon>Alphaproteobacteria</taxon>
        <taxon>Hyphomicrobiales</taxon>
        <taxon>Rhizobiaceae</taxon>
        <taxon>Hoeflea</taxon>
    </lineage>
</organism>
<dbReference type="SUPFAM" id="SSF53067">
    <property type="entry name" value="Actin-like ATPase domain"/>
    <property type="match status" value="1"/>
</dbReference>
<dbReference type="Pfam" id="PF00814">
    <property type="entry name" value="TsaD"/>
    <property type="match status" value="1"/>
</dbReference>
<dbReference type="InterPro" id="IPR022496">
    <property type="entry name" value="T6A_TsaB"/>
</dbReference>
<protein>
    <submittedName>
        <fullName evidence="2">tRNA threonylcarbamoyladenosine biosynthesis protein TsaB</fullName>
    </submittedName>
</protein>
<evidence type="ECO:0000259" key="1">
    <source>
        <dbReference type="Pfam" id="PF00814"/>
    </source>
</evidence>